<keyword evidence="13" id="KW-1185">Reference proteome</keyword>
<evidence type="ECO:0000256" key="6">
    <source>
        <dbReference type="ARBA" id="ARBA00030512"/>
    </source>
</evidence>
<dbReference type="GO" id="GO:0016020">
    <property type="term" value="C:membrane"/>
    <property type="evidence" value="ECO:0007669"/>
    <property type="project" value="TreeGrafter"/>
</dbReference>
<dbReference type="Gene3D" id="2.60.120.260">
    <property type="entry name" value="Galactose-binding domain-like"/>
    <property type="match status" value="1"/>
</dbReference>
<evidence type="ECO:0000256" key="2">
    <source>
        <dbReference type="ARBA" id="ARBA00006285"/>
    </source>
</evidence>
<protein>
    <recommendedName>
        <fullName evidence="3">beta-N-acetylhexosaminidase</fullName>
        <ecNumber evidence="3">3.2.1.52</ecNumber>
    </recommendedName>
    <alternativeName>
        <fullName evidence="6">Beta-N-acetylhexosaminidase</fullName>
    </alternativeName>
    <alternativeName>
        <fullName evidence="7">N-acetyl-beta-glucosaminidase</fullName>
    </alternativeName>
</protein>
<organism evidence="12 13">
    <name type="scientific">Thalassotalea marina</name>
    <dbReference type="NCBI Taxonomy" id="1673741"/>
    <lineage>
        <taxon>Bacteria</taxon>
        <taxon>Pseudomonadati</taxon>
        <taxon>Pseudomonadota</taxon>
        <taxon>Gammaproteobacteria</taxon>
        <taxon>Alteromonadales</taxon>
        <taxon>Colwelliaceae</taxon>
        <taxon>Thalassotalea</taxon>
    </lineage>
</organism>
<feature type="chain" id="PRO_5037127997" description="beta-N-acetylhexosaminidase" evidence="9">
    <location>
        <begin position="22"/>
        <end position="759"/>
    </location>
</feature>
<feature type="signal peptide" evidence="9">
    <location>
        <begin position="1"/>
        <end position="21"/>
    </location>
</feature>
<dbReference type="Pfam" id="PF02838">
    <property type="entry name" value="Glyco_hydro_20b"/>
    <property type="match status" value="1"/>
</dbReference>
<evidence type="ECO:0000256" key="5">
    <source>
        <dbReference type="ARBA" id="ARBA00023295"/>
    </source>
</evidence>
<dbReference type="EMBL" id="BNCK01000004">
    <property type="protein sequence ID" value="GHF92656.1"/>
    <property type="molecule type" value="Genomic_DNA"/>
</dbReference>
<dbReference type="GO" id="GO:0030203">
    <property type="term" value="P:glycosaminoglycan metabolic process"/>
    <property type="evidence" value="ECO:0007669"/>
    <property type="project" value="TreeGrafter"/>
</dbReference>
<comment type="caution">
    <text evidence="12">The sequence shown here is derived from an EMBL/GenBank/DDBJ whole genome shotgun (WGS) entry which is preliminary data.</text>
</comment>
<evidence type="ECO:0000313" key="12">
    <source>
        <dbReference type="EMBL" id="GHF92656.1"/>
    </source>
</evidence>
<dbReference type="PANTHER" id="PTHR22600:SF57">
    <property type="entry name" value="BETA-N-ACETYLHEXOSAMINIDASE"/>
    <property type="match status" value="1"/>
</dbReference>
<keyword evidence="9" id="KW-0732">Signal</keyword>
<dbReference type="InterPro" id="IPR025705">
    <property type="entry name" value="Beta_hexosaminidase_sua/sub"/>
</dbReference>
<dbReference type="SUPFAM" id="SSF55545">
    <property type="entry name" value="beta-N-acetylhexosaminidase-like domain"/>
    <property type="match status" value="1"/>
</dbReference>
<dbReference type="Pfam" id="PF00728">
    <property type="entry name" value="Glyco_hydro_20"/>
    <property type="match status" value="1"/>
</dbReference>
<reference evidence="12" key="2">
    <citation type="submission" date="2020-09" db="EMBL/GenBank/DDBJ databases">
        <authorList>
            <person name="Sun Q."/>
            <person name="Kim S."/>
        </authorList>
    </citation>
    <scope>NUCLEOTIDE SEQUENCE</scope>
    <source>
        <strain evidence="12">KCTC 42731</strain>
    </source>
</reference>
<dbReference type="InterPro" id="IPR015882">
    <property type="entry name" value="HEX_bac_N"/>
</dbReference>
<dbReference type="Proteomes" id="UP000623842">
    <property type="component" value="Unassembled WGS sequence"/>
</dbReference>
<feature type="domain" description="Glycoside hydrolase family 20 catalytic" evidence="10">
    <location>
        <begin position="158"/>
        <end position="502"/>
    </location>
</feature>
<keyword evidence="4" id="KW-0378">Hydrolase</keyword>
<keyword evidence="5" id="KW-0326">Glycosidase</keyword>
<dbReference type="AlphaFoldDB" id="A0A919BJ34"/>
<feature type="active site" description="Proton donor" evidence="8">
    <location>
        <position position="334"/>
    </location>
</feature>
<comment type="catalytic activity">
    <reaction evidence="1">
        <text>Hydrolysis of terminal non-reducing N-acetyl-D-hexosamine residues in N-acetyl-beta-D-hexosaminides.</text>
        <dbReference type="EC" id="3.2.1.52"/>
    </reaction>
</comment>
<dbReference type="InterPro" id="IPR029018">
    <property type="entry name" value="Hex-like_dom2"/>
</dbReference>
<comment type="similarity">
    <text evidence="2">Belongs to the glycosyl hydrolase 20 family.</text>
</comment>
<dbReference type="CDD" id="cd06563">
    <property type="entry name" value="GH20_chitobiase-like"/>
    <property type="match status" value="1"/>
</dbReference>
<reference evidence="12" key="1">
    <citation type="journal article" date="2014" name="Int. J. Syst. Evol. Microbiol.">
        <title>Complete genome sequence of Corynebacterium casei LMG S-19264T (=DSM 44701T), isolated from a smear-ripened cheese.</title>
        <authorList>
            <consortium name="US DOE Joint Genome Institute (JGI-PGF)"/>
            <person name="Walter F."/>
            <person name="Albersmeier A."/>
            <person name="Kalinowski J."/>
            <person name="Ruckert C."/>
        </authorList>
    </citation>
    <scope>NUCLEOTIDE SEQUENCE</scope>
    <source>
        <strain evidence="12">KCTC 42731</strain>
    </source>
</reference>
<evidence type="ECO:0000256" key="8">
    <source>
        <dbReference type="PIRSR" id="PIRSR625705-1"/>
    </source>
</evidence>
<evidence type="ECO:0000313" key="13">
    <source>
        <dbReference type="Proteomes" id="UP000623842"/>
    </source>
</evidence>
<feature type="domain" description="Beta-hexosaminidase bacterial type N-terminal" evidence="11">
    <location>
        <begin position="26"/>
        <end position="155"/>
    </location>
</feature>
<dbReference type="InterPro" id="IPR008979">
    <property type="entry name" value="Galactose-bd-like_sf"/>
</dbReference>
<proteinExistence type="inferred from homology"/>
<evidence type="ECO:0000256" key="7">
    <source>
        <dbReference type="ARBA" id="ARBA00033000"/>
    </source>
</evidence>
<evidence type="ECO:0000256" key="4">
    <source>
        <dbReference type="ARBA" id="ARBA00022801"/>
    </source>
</evidence>
<dbReference type="SUPFAM" id="SSF49785">
    <property type="entry name" value="Galactose-binding domain-like"/>
    <property type="match status" value="1"/>
</dbReference>
<dbReference type="RefSeq" id="WP_189770138.1">
    <property type="nucleotide sequence ID" value="NZ_BNCK01000004.1"/>
</dbReference>
<dbReference type="Gene3D" id="3.20.20.80">
    <property type="entry name" value="Glycosidases"/>
    <property type="match status" value="1"/>
</dbReference>
<accession>A0A919BJ34</accession>
<dbReference type="SUPFAM" id="SSF51445">
    <property type="entry name" value="(Trans)glycosidases"/>
    <property type="match status" value="1"/>
</dbReference>
<dbReference type="EC" id="3.2.1.52" evidence="3"/>
<evidence type="ECO:0000259" key="11">
    <source>
        <dbReference type="Pfam" id="PF02838"/>
    </source>
</evidence>
<dbReference type="GO" id="GO:0005975">
    <property type="term" value="P:carbohydrate metabolic process"/>
    <property type="evidence" value="ECO:0007669"/>
    <property type="project" value="InterPro"/>
</dbReference>
<evidence type="ECO:0000256" key="9">
    <source>
        <dbReference type="SAM" id="SignalP"/>
    </source>
</evidence>
<evidence type="ECO:0000256" key="3">
    <source>
        <dbReference type="ARBA" id="ARBA00012663"/>
    </source>
</evidence>
<evidence type="ECO:0000256" key="1">
    <source>
        <dbReference type="ARBA" id="ARBA00001231"/>
    </source>
</evidence>
<sequence length="759" mass="86815">MKFYLLLLMIFGVTIFTSAFAKTHYPPLFPYPTQVEWQQGQFKLDSQTKIYLSSNIGKHAAQELSSFLQPPTGYLFEQTQSLAQNQVRFQYVQGMENEAYRLHVGENKIVIESSSEEGMFYGVQTLRQLMPKDIESRMPINKVYWSIPQVNISDQPKFTYRGMHLDVSRHFYPVSFVKQYIDWLAFHKFNKFQWHLTDDQGWRIEIKAFPKLTSIGGKRAHTVVGHTYDYKTLFDGKVHKGFYTQEQIRDVIEYANARHIEVLPEIDVPGHSSAILAAYPELSCHKQSVHVEGQFGIFPQVLCPTAETFSFLDKVFAEVSALFPSKLLHIGGDEVIKEQWLESPFVQQLMVKENLTSGDDVQSYFIQQVAKLLNKYDKTLVGWDEILASGAPSDAMITSWQGIEGGINASKRGHKAIMTPYEFTYFDAYQSRSVEEPKAIHGFLPIDKVYGYQVVPDDLTTEQQQLIIGVQGALWTEYIKTARHAEYMVFPRLSALANVAWGNNDNWSRFQQNLPNIIRRYQAMNINASYSFLTPNIRIEEATPTRMLLNITSGLSQSKLNVLAYDAMSDTEQIKSLNIDNNGNVALNEMKTIKVQAQYQDMLSLPLTLTVTPHKAIGKNIIFTNQPSGDSKVKINDGVFAYDQYYDVNQFAVFYGEDMEAIIDFEHNESVSQIIMGVNAGRHRQLVPPDSIAVYYSNDGQQWQQVKYINGVEVEQPVIRLNFDTISARYVKVIAKNKKQSFDKQIPLLPLYIDEIAVF</sequence>
<dbReference type="InterPro" id="IPR017853">
    <property type="entry name" value="GH"/>
</dbReference>
<dbReference type="Gene3D" id="3.30.379.10">
    <property type="entry name" value="Chitobiase/beta-hexosaminidase domain 2-like"/>
    <property type="match status" value="1"/>
</dbReference>
<dbReference type="InterPro" id="IPR015883">
    <property type="entry name" value="Glyco_hydro_20_cat"/>
</dbReference>
<evidence type="ECO:0000259" key="10">
    <source>
        <dbReference type="Pfam" id="PF00728"/>
    </source>
</evidence>
<name>A0A919BJ34_9GAMM</name>
<dbReference type="PANTHER" id="PTHR22600">
    <property type="entry name" value="BETA-HEXOSAMINIDASE"/>
    <property type="match status" value="1"/>
</dbReference>
<dbReference type="PRINTS" id="PR00738">
    <property type="entry name" value="GLHYDRLASE20"/>
</dbReference>
<gene>
    <name evidence="12" type="ORF">GCM10017161_21040</name>
</gene>
<dbReference type="GO" id="GO:0004563">
    <property type="term" value="F:beta-N-acetylhexosaminidase activity"/>
    <property type="evidence" value="ECO:0007669"/>
    <property type="project" value="UniProtKB-EC"/>
</dbReference>